<keyword evidence="14" id="KW-1185">Reference proteome</keyword>
<evidence type="ECO:0000259" key="10">
    <source>
        <dbReference type="Pfam" id="PF01743"/>
    </source>
</evidence>
<dbReference type="InterPro" id="IPR052191">
    <property type="entry name" value="tRNA_ntf/polyA_polymerase_I"/>
</dbReference>
<evidence type="ECO:0000259" key="11">
    <source>
        <dbReference type="Pfam" id="PF12626"/>
    </source>
</evidence>
<keyword evidence="3 7" id="KW-0547">Nucleotide-binding</keyword>
<feature type="region of interest" description="Disordered" evidence="9">
    <location>
        <begin position="408"/>
        <end position="443"/>
    </location>
</feature>
<comment type="catalytic activity">
    <reaction evidence="7">
        <text>RNA(n) + ATP = RNA(n)-3'-adenine ribonucleotide + diphosphate</text>
        <dbReference type="Rhea" id="RHEA:11332"/>
        <dbReference type="Rhea" id="RHEA-COMP:14527"/>
        <dbReference type="Rhea" id="RHEA-COMP:17347"/>
        <dbReference type="ChEBI" id="CHEBI:30616"/>
        <dbReference type="ChEBI" id="CHEBI:33019"/>
        <dbReference type="ChEBI" id="CHEBI:140395"/>
        <dbReference type="ChEBI" id="CHEBI:173115"/>
        <dbReference type="EC" id="2.7.7.19"/>
    </reaction>
</comment>
<comment type="function">
    <text evidence="7">Adds poly(A) tail to the 3' end of many RNAs, which usually targets these RNAs for decay. Plays a significant role in the global control of gene expression, through influencing the rate of transcript degradation, and in the general RNA quality control.</text>
</comment>
<dbReference type="GO" id="GO:1990817">
    <property type="term" value="F:poly(A) RNA polymerase activity"/>
    <property type="evidence" value="ECO:0007669"/>
    <property type="project" value="UniProtKB-UniRule"/>
</dbReference>
<feature type="domain" description="Polymerase A arginine-rich C-terminal" evidence="11">
    <location>
        <begin position="324"/>
        <end position="435"/>
    </location>
</feature>
<feature type="active site" evidence="7">
    <location>
        <position position="152"/>
    </location>
</feature>
<accession>A0A363UNX4</accession>
<dbReference type="GO" id="GO:0006397">
    <property type="term" value="P:mRNA processing"/>
    <property type="evidence" value="ECO:0007669"/>
    <property type="project" value="UniProtKB-KW"/>
</dbReference>
<dbReference type="SUPFAM" id="SSF81301">
    <property type="entry name" value="Nucleotidyltransferase"/>
    <property type="match status" value="1"/>
</dbReference>
<dbReference type="Gene3D" id="3.30.460.10">
    <property type="entry name" value="Beta Polymerase, domain 2"/>
    <property type="match status" value="1"/>
</dbReference>
<dbReference type="PANTHER" id="PTHR43051">
    <property type="entry name" value="POLYNUCLEOTIDE ADENYLYLTRANSFERASE FAMILY PROTEIN"/>
    <property type="match status" value="1"/>
</dbReference>
<evidence type="ECO:0000256" key="8">
    <source>
        <dbReference type="RuleBase" id="RU003953"/>
    </source>
</evidence>
<name>A0A363UNX4_9GAMM</name>
<dbReference type="Pfam" id="PF12627">
    <property type="entry name" value="PolyA_pol_RNAbd"/>
    <property type="match status" value="1"/>
</dbReference>
<keyword evidence="5 7" id="KW-0694">RNA-binding</keyword>
<dbReference type="OrthoDB" id="9805698at2"/>
<dbReference type="EMBL" id="QEQK01000003">
    <property type="protein sequence ID" value="PWN57138.1"/>
    <property type="molecule type" value="Genomic_DNA"/>
</dbReference>
<evidence type="ECO:0000256" key="4">
    <source>
        <dbReference type="ARBA" id="ARBA00022840"/>
    </source>
</evidence>
<dbReference type="HAMAP" id="MF_00957">
    <property type="entry name" value="PolyA_pol"/>
    <property type="match status" value="1"/>
</dbReference>
<evidence type="ECO:0000256" key="9">
    <source>
        <dbReference type="SAM" id="MobiDB-lite"/>
    </source>
</evidence>
<dbReference type="PANTHER" id="PTHR43051:SF1">
    <property type="entry name" value="POLYNUCLEOTIDE ADENYLYLTRANSFERASE FAMILY PROTEIN"/>
    <property type="match status" value="1"/>
</dbReference>
<keyword evidence="4 7" id="KW-0067">ATP-binding</keyword>
<dbReference type="EC" id="2.7.7.19" evidence="7"/>
<dbReference type="GO" id="GO:0003723">
    <property type="term" value="F:RNA binding"/>
    <property type="evidence" value="ECO:0007669"/>
    <property type="project" value="UniProtKB-UniRule"/>
</dbReference>
<protein>
    <recommendedName>
        <fullName evidence="7">Poly(A) polymerase I</fullName>
        <shortName evidence="7">PAP I</shortName>
        <ecNumber evidence="7">2.7.7.19</ecNumber>
    </recommendedName>
</protein>
<evidence type="ECO:0000256" key="7">
    <source>
        <dbReference type="HAMAP-Rule" id="MF_00957"/>
    </source>
</evidence>
<evidence type="ECO:0000313" key="13">
    <source>
        <dbReference type="EMBL" id="PWN57138.1"/>
    </source>
</evidence>
<dbReference type="GO" id="GO:0005524">
    <property type="term" value="F:ATP binding"/>
    <property type="evidence" value="ECO:0007669"/>
    <property type="project" value="UniProtKB-UniRule"/>
</dbReference>
<dbReference type="Pfam" id="PF12626">
    <property type="entry name" value="PolyA_pol_arg_C"/>
    <property type="match status" value="1"/>
</dbReference>
<keyword evidence="1 7" id="KW-0507">mRNA processing</keyword>
<dbReference type="Proteomes" id="UP000251800">
    <property type="component" value="Unassembled WGS sequence"/>
</dbReference>
<organism evidence="13 14">
    <name type="scientific">Abyssibacter profundi</name>
    <dbReference type="NCBI Taxonomy" id="2182787"/>
    <lineage>
        <taxon>Bacteria</taxon>
        <taxon>Pseudomonadati</taxon>
        <taxon>Pseudomonadota</taxon>
        <taxon>Gammaproteobacteria</taxon>
        <taxon>Chromatiales</taxon>
        <taxon>Oceanococcaceae</taxon>
        <taxon>Abyssibacter</taxon>
    </lineage>
</organism>
<feature type="active site" evidence="7">
    <location>
        <position position="61"/>
    </location>
</feature>
<dbReference type="Pfam" id="PF01743">
    <property type="entry name" value="PolyA_pol"/>
    <property type="match status" value="1"/>
</dbReference>
<feature type="domain" description="tRNA nucleotidyltransferase/poly(A) polymerase RNA and SrmB- binding" evidence="12">
    <location>
        <begin position="210"/>
        <end position="269"/>
    </location>
</feature>
<dbReference type="InterPro" id="IPR043519">
    <property type="entry name" value="NT_sf"/>
</dbReference>
<evidence type="ECO:0000256" key="2">
    <source>
        <dbReference type="ARBA" id="ARBA00022679"/>
    </source>
</evidence>
<dbReference type="Gene3D" id="1.10.3090.10">
    <property type="entry name" value="cca-adding enzyme, domain 2"/>
    <property type="match status" value="1"/>
</dbReference>
<feature type="domain" description="Poly A polymerase head" evidence="10">
    <location>
        <begin position="43"/>
        <end position="183"/>
    </location>
</feature>
<evidence type="ECO:0000313" key="14">
    <source>
        <dbReference type="Proteomes" id="UP000251800"/>
    </source>
</evidence>
<dbReference type="InterPro" id="IPR010206">
    <property type="entry name" value="PolA_pol_I"/>
</dbReference>
<feature type="active site" evidence="7">
    <location>
        <position position="63"/>
    </location>
</feature>
<comment type="similarity">
    <text evidence="7 8">Belongs to the tRNA nucleotidyltransferase/poly(A) polymerase family.</text>
</comment>
<dbReference type="AlphaFoldDB" id="A0A363UNX4"/>
<evidence type="ECO:0000256" key="1">
    <source>
        <dbReference type="ARBA" id="ARBA00022664"/>
    </source>
</evidence>
<dbReference type="SUPFAM" id="SSF81891">
    <property type="entry name" value="Poly A polymerase C-terminal region-like"/>
    <property type="match status" value="1"/>
</dbReference>
<dbReference type="InterPro" id="IPR032828">
    <property type="entry name" value="PolyA_RNA-bd"/>
</dbReference>
<evidence type="ECO:0000259" key="12">
    <source>
        <dbReference type="Pfam" id="PF12627"/>
    </source>
</evidence>
<reference evidence="13 14" key="1">
    <citation type="submission" date="2018-05" db="EMBL/GenBank/DDBJ databases">
        <title>Abyssibacter profundi OUC007T gen. nov., sp. nov, a marine bacterium isolated from seawater of the Mariana Trench.</title>
        <authorList>
            <person name="Zhou S."/>
        </authorList>
    </citation>
    <scope>NUCLEOTIDE SEQUENCE [LARGE SCALE GENOMIC DNA]</scope>
    <source>
        <strain evidence="13 14">OUC007</strain>
    </source>
</reference>
<dbReference type="InterPro" id="IPR002646">
    <property type="entry name" value="PolA_pol_head_dom"/>
</dbReference>
<feature type="compositionally biased region" description="Basic residues" evidence="9">
    <location>
        <begin position="425"/>
        <end position="435"/>
    </location>
</feature>
<dbReference type="GO" id="GO:0043633">
    <property type="term" value="P:polyadenylation-dependent RNA catabolic process"/>
    <property type="evidence" value="ECO:0007669"/>
    <property type="project" value="InterPro"/>
</dbReference>
<gene>
    <name evidence="7" type="primary">pcnB</name>
    <name evidence="13" type="ORF">DEH80_04210</name>
</gene>
<evidence type="ECO:0000256" key="6">
    <source>
        <dbReference type="ARBA" id="ARBA00023163"/>
    </source>
</evidence>
<keyword evidence="6 7" id="KW-0804">Transcription</keyword>
<sequence length="443" mass="49994">MKKDTVISEPTIIPRDAHNVSRQHISQGALDVLYDLGRAGYEAYLVGGGVRDLLAGLQPKDFDVATDASPEQVKEVFRRARLIGRRFRLAHVRAGGEIIEVATFRAQPRSPEEGEALVEDDGEDHDHLLDEGGRILRDNVYGTLEDDAFRRDFTINALYYRVTDFSVVDYVGGMADMAARQMRLIGDPDTRYREDPVRMLRAVRIANKLGFGIEPATAAPIRELAPLLTDVPSARLFDEVLKLFLSAQAEKNFDDLVDYGLFQQLFPRTGACLERPGVETLIRGALQGTAQRVLEDKPVTPAFLYAALLWPVVRQDMEPALAEGQSLAQAIPTFSGDVVTEQVETVAIPRRFSTPMREIWALQPRFYRRNGRRPERLAAHPRFRAAYDFLLLRTAAGEEDPELAQWWTEYQEGQAPTPPTSSDRPKRRRRRRRRRPAADSASE</sequence>
<dbReference type="InterPro" id="IPR025866">
    <property type="entry name" value="PolyA_pol_arg_C_dom"/>
</dbReference>
<proteinExistence type="inferred from homology"/>
<keyword evidence="2 7" id="KW-0808">Transferase</keyword>
<dbReference type="CDD" id="cd05398">
    <property type="entry name" value="NT_ClassII-CCAase"/>
    <property type="match status" value="1"/>
</dbReference>
<evidence type="ECO:0000256" key="5">
    <source>
        <dbReference type="ARBA" id="ARBA00022884"/>
    </source>
</evidence>
<evidence type="ECO:0000256" key="3">
    <source>
        <dbReference type="ARBA" id="ARBA00022741"/>
    </source>
</evidence>
<comment type="caution">
    <text evidence="13">The sequence shown here is derived from an EMBL/GenBank/DDBJ whole genome shotgun (WGS) entry which is preliminary data.</text>
</comment>
<keyword evidence="13" id="KW-0548">Nucleotidyltransferase</keyword>
<dbReference type="NCBIfam" id="TIGR01942">
    <property type="entry name" value="pcnB"/>
    <property type="match status" value="1"/>
</dbReference>